<name>A0A849SQ83_UNCEI</name>
<accession>A0A849SQ83</accession>
<dbReference type="Proteomes" id="UP000580839">
    <property type="component" value="Unassembled WGS sequence"/>
</dbReference>
<evidence type="ECO:0000259" key="8">
    <source>
        <dbReference type="Pfam" id="PF02770"/>
    </source>
</evidence>
<evidence type="ECO:0000256" key="1">
    <source>
        <dbReference type="ARBA" id="ARBA00001974"/>
    </source>
</evidence>
<gene>
    <name evidence="10" type="ORF">HOP12_13075</name>
</gene>
<dbReference type="Pfam" id="PF00441">
    <property type="entry name" value="Acyl-CoA_dh_1"/>
    <property type="match status" value="1"/>
</dbReference>
<comment type="cofactor">
    <cofactor evidence="1 6">
        <name>FAD</name>
        <dbReference type="ChEBI" id="CHEBI:57692"/>
    </cofactor>
</comment>
<dbReference type="PANTHER" id="PTHR43884:SF12">
    <property type="entry name" value="ISOVALERYL-COA DEHYDROGENASE, MITOCHONDRIAL-RELATED"/>
    <property type="match status" value="1"/>
</dbReference>
<comment type="similarity">
    <text evidence="2 6">Belongs to the acyl-CoA dehydrogenase family.</text>
</comment>
<comment type="caution">
    <text evidence="10">The sequence shown here is derived from an EMBL/GenBank/DDBJ whole genome shotgun (WGS) entry which is preliminary data.</text>
</comment>
<evidence type="ECO:0000259" key="7">
    <source>
        <dbReference type="Pfam" id="PF00441"/>
    </source>
</evidence>
<dbReference type="PROSITE" id="PS00072">
    <property type="entry name" value="ACYL_COA_DH_1"/>
    <property type="match status" value="1"/>
</dbReference>
<dbReference type="InterPro" id="IPR009075">
    <property type="entry name" value="AcylCo_DH/oxidase_C"/>
</dbReference>
<keyword evidence="3 6" id="KW-0285">Flavoprotein</keyword>
<dbReference type="InterPro" id="IPR006089">
    <property type="entry name" value="Acyl-CoA_DH_CS"/>
</dbReference>
<dbReference type="InterPro" id="IPR006091">
    <property type="entry name" value="Acyl-CoA_Oxase/DH_mid-dom"/>
</dbReference>
<evidence type="ECO:0000256" key="3">
    <source>
        <dbReference type="ARBA" id="ARBA00022630"/>
    </source>
</evidence>
<dbReference type="InterPro" id="IPR036250">
    <property type="entry name" value="AcylCo_DH-like_C"/>
</dbReference>
<dbReference type="SUPFAM" id="SSF56645">
    <property type="entry name" value="Acyl-CoA dehydrogenase NM domain-like"/>
    <property type="match status" value="1"/>
</dbReference>
<feature type="domain" description="Acyl-CoA dehydrogenase/oxidase N-terminal" evidence="9">
    <location>
        <begin position="6"/>
        <end position="119"/>
    </location>
</feature>
<feature type="domain" description="Acyl-CoA oxidase/dehydrogenase middle" evidence="8">
    <location>
        <begin position="124"/>
        <end position="224"/>
    </location>
</feature>
<dbReference type="FunFam" id="1.20.140.10:FF:000001">
    <property type="entry name" value="Acyl-CoA dehydrogenase"/>
    <property type="match status" value="1"/>
</dbReference>
<organism evidence="10 11">
    <name type="scientific">Eiseniibacteriota bacterium</name>
    <dbReference type="NCBI Taxonomy" id="2212470"/>
    <lineage>
        <taxon>Bacteria</taxon>
        <taxon>Candidatus Eiseniibacteriota</taxon>
    </lineage>
</organism>
<dbReference type="EMBL" id="JABFRW010000171">
    <property type="protein sequence ID" value="NOT35077.1"/>
    <property type="molecule type" value="Genomic_DNA"/>
</dbReference>
<dbReference type="Gene3D" id="1.20.140.10">
    <property type="entry name" value="Butyryl-CoA Dehydrogenase, subunit A, domain 3"/>
    <property type="match status" value="1"/>
</dbReference>
<proteinExistence type="inferred from homology"/>
<dbReference type="InterPro" id="IPR037069">
    <property type="entry name" value="AcylCoA_DH/ox_N_sf"/>
</dbReference>
<evidence type="ECO:0000256" key="5">
    <source>
        <dbReference type="ARBA" id="ARBA00023002"/>
    </source>
</evidence>
<reference evidence="10 11" key="1">
    <citation type="submission" date="2020-04" db="EMBL/GenBank/DDBJ databases">
        <title>Metagenomic profiling of ammonia- and methane-oxidizing microorganisms in a Dutch drinking water treatment plant.</title>
        <authorList>
            <person name="Poghosyan L."/>
            <person name="Leucker S."/>
        </authorList>
    </citation>
    <scope>NUCLEOTIDE SEQUENCE [LARGE SCALE GENOMIC DNA]</scope>
    <source>
        <strain evidence="10">S-RSF-IL-03</strain>
    </source>
</reference>
<protein>
    <submittedName>
        <fullName evidence="10">Acyl-CoA dehydrogenase</fullName>
    </submittedName>
</protein>
<dbReference type="PANTHER" id="PTHR43884">
    <property type="entry name" value="ACYL-COA DEHYDROGENASE"/>
    <property type="match status" value="1"/>
</dbReference>
<evidence type="ECO:0000256" key="4">
    <source>
        <dbReference type="ARBA" id="ARBA00022827"/>
    </source>
</evidence>
<evidence type="ECO:0000256" key="2">
    <source>
        <dbReference type="ARBA" id="ARBA00009347"/>
    </source>
</evidence>
<dbReference type="PIRSF" id="PIRSF016578">
    <property type="entry name" value="HsaA"/>
    <property type="match status" value="1"/>
</dbReference>
<evidence type="ECO:0000313" key="11">
    <source>
        <dbReference type="Proteomes" id="UP000580839"/>
    </source>
</evidence>
<dbReference type="InterPro" id="IPR046373">
    <property type="entry name" value="Acyl-CoA_Oxase/DH_mid-dom_sf"/>
</dbReference>
<dbReference type="Pfam" id="PF02771">
    <property type="entry name" value="Acyl-CoA_dh_N"/>
    <property type="match status" value="1"/>
</dbReference>
<dbReference type="InterPro" id="IPR013786">
    <property type="entry name" value="AcylCoA_DH/ox_N"/>
</dbReference>
<dbReference type="Gene3D" id="2.40.110.10">
    <property type="entry name" value="Butyryl-CoA Dehydrogenase, subunit A, domain 2"/>
    <property type="match status" value="1"/>
</dbReference>
<dbReference type="PROSITE" id="PS00073">
    <property type="entry name" value="ACYL_COA_DH_2"/>
    <property type="match status" value="1"/>
</dbReference>
<dbReference type="AlphaFoldDB" id="A0A849SQ83"/>
<dbReference type="InterPro" id="IPR009100">
    <property type="entry name" value="AcylCoA_DH/oxidase_NM_dom_sf"/>
</dbReference>
<dbReference type="GO" id="GO:0050660">
    <property type="term" value="F:flavin adenine dinucleotide binding"/>
    <property type="evidence" value="ECO:0007669"/>
    <property type="project" value="InterPro"/>
</dbReference>
<dbReference type="Gene3D" id="1.10.540.10">
    <property type="entry name" value="Acyl-CoA dehydrogenase/oxidase, N-terminal domain"/>
    <property type="match status" value="1"/>
</dbReference>
<dbReference type="SUPFAM" id="SSF47203">
    <property type="entry name" value="Acyl-CoA dehydrogenase C-terminal domain-like"/>
    <property type="match status" value="1"/>
</dbReference>
<feature type="domain" description="Acyl-CoA dehydrogenase/oxidase C-terminal" evidence="7">
    <location>
        <begin position="237"/>
        <end position="384"/>
    </location>
</feature>
<evidence type="ECO:0000259" key="9">
    <source>
        <dbReference type="Pfam" id="PF02771"/>
    </source>
</evidence>
<sequence length="387" mass="41856">MDFGLTPEQHELVAATLAFAREELDRDVATLDSEDRFDRDAWMKCAAFGIQGLPIPTEYGGQGRDLLSTILAMEALGRGSRDNGLAFSLNAQMWACQMPILAYGSEAQKREWLPKLVSGAAIGAHAITEPGAGSDVFSLTARAVRVGTAGAADAGYRLSGAKTFSTNAPLADVAIAFAYLEREGKSKALTAFVVPRDTPGVSFGNPIHKMGLRTSPMGEVIFADAFVPETARLGPEGGGMAVFNSAMEWERACIFAAHVGAMERLLDDSIRYARQRRQFGQPIAKFESVANRIADMKVALEAARLLIYRVGWMHGQGKSTAMESAIAKLFVSEAHVRAALDALQLHGGYGYMREYPIEREVRDALSGTLYSGTSEMQRKIIARLLGL</sequence>
<evidence type="ECO:0000313" key="10">
    <source>
        <dbReference type="EMBL" id="NOT35077.1"/>
    </source>
</evidence>
<evidence type="ECO:0000256" key="6">
    <source>
        <dbReference type="RuleBase" id="RU362125"/>
    </source>
</evidence>
<keyword evidence="4 6" id="KW-0274">FAD</keyword>
<dbReference type="GO" id="GO:0003995">
    <property type="term" value="F:acyl-CoA dehydrogenase activity"/>
    <property type="evidence" value="ECO:0007669"/>
    <property type="project" value="InterPro"/>
</dbReference>
<dbReference type="Pfam" id="PF02770">
    <property type="entry name" value="Acyl-CoA_dh_M"/>
    <property type="match status" value="1"/>
</dbReference>
<keyword evidence="5 6" id="KW-0560">Oxidoreductase</keyword>